<gene>
    <name evidence="8" type="primary">gabT</name>
    <name evidence="8" type="ORF">H9L17_08075</name>
</gene>
<comment type="cofactor">
    <cofactor evidence="1">
        <name>pyridoxal 5'-phosphate</name>
        <dbReference type="ChEBI" id="CHEBI:597326"/>
    </cofactor>
</comment>
<protein>
    <submittedName>
        <fullName evidence="8">4-aminobutyrate--2-oxoglutarate transaminase</fullName>
        <ecNumber evidence="8">2.6.1.19</ecNumber>
    </submittedName>
</protein>
<dbReference type="InterPro" id="IPR004632">
    <property type="entry name" value="4NH2But_aminotransferase_bac"/>
</dbReference>
<accession>A0A7G9QPD2</accession>
<sequence length="529" mass="55338">MSDPREALAHRPGNGDAWRSAFDGSTSRVPASDRHSPVRSGAGTTSQKPAEYRTSVGRRPGPVEARRGPPPPLAPVHVSIWPYDSPRRPRSLASEPRSPAVTDNASLLQRRNAAIPRGVGTAMTAFADRAENAELWDVEGRRYVDFAGGIAVLNVGHRHPKVMAAVRDQLERFTHTAFQVNAYESYVALAERLNALAPIDGPAKTILFSTGAEAVENAIKIARAATGRHAVVAFGGGFHGRSFMAMALTGKTAPYKKGFGPLPGGVYHLPFPVAHAGIDVARSLQALHDLFKADVSAEEIAAIIVEPVQGEGGFNAAPPELLQALRGIADAHGIVLIADEVQTGIGRTGRMFAMEHSGVKPDLIVTAKSLGGGLPLSGVIGRAALMDAPAPGGLGGTYAGSPLACAAALAVLDVFEEERLLDRADALGARVVARLDAWTQRGDLRPIGHIRGLGAMIAFDLLRERGGVEVDPAATQAVLKRAHALGLILLGCGGQGEAIRLLFPLTIPDAVLDEGMALLEQALAADGAG</sequence>
<keyword evidence="5 6" id="KW-0663">Pyridoxal phosphate</keyword>
<dbReference type="InterPro" id="IPR015421">
    <property type="entry name" value="PyrdxlP-dep_Trfase_major"/>
</dbReference>
<dbReference type="EC" id="2.6.1.19" evidence="8"/>
<keyword evidence="3 8" id="KW-0032">Aminotransferase</keyword>
<dbReference type="Proteomes" id="UP000515977">
    <property type="component" value="Chromosome"/>
</dbReference>
<dbReference type="Gene3D" id="3.40.640.10">
    <property type="entry name" value="Type I PLP-dependent aspartate aminotransferase-like (Major domain)"/>
    <property type="match status" value="1"/>
</dbReference>
<dbReference type="GO" id="GO:0009448">
    <property type="term" value="P:gamma-aminobutyric acid metabolic process"/>
    <property type="evidence" value="ECO:0007669"/>
    <property type="project" value="InterPro"/>
</dbReference>
<evidence type="ECO:0000256" key="6">
    <source>
        <dbReference type="RuleBase" id="RU003560"/>
    </source>
</evidence>
<dbReference type="InterPro" id="IPR050103">
    <property type="entry name" value="Class-III_PLP-dep_AT"/>
</dbReference>
<dbReference type="NCBIfam" id="TIGR00700">
    <property type="entry name" value="GABAtrnsam"/>
    <property type="match status" value="1"/>
</dbReference>
<dbReference type="Gene3D" id="3.90.1150.10">
    <property type="entry name" value="Aspartate Aminotransferase, domain 1"/>
    <property type="match status" value="1"/>
</dbReference>
<keyword evidence="4 8" id="KW-0808">Transferase</keyword>
<dbReference type="InterPro" id="IPR015424">
    <property type="entry name" value="PyrdxlP-dep_Trfase"/>
</dbReference>
<dbReference type="PANTHER" id="PTHR11986:SF58">
    <property type="entry name" value="LEUCINE_METHIONINE RACEMASE"/>
    <property type="match status" value="1"/>
</dbReference>
<feature type="region of interest" description="Disordered" evidence="7">
    <location>
        <begin position="1"/>
        <end position="106"/>
    </location>
</feature>
<dbReference type="SUPFAM" id="SSF53383">
    <property type="entry name" value="PLP-dependent transferases"/>
    <property type="match status" value="1"/>
</dbReference>
<reference evidence="8 9" key="1">
    <citation type="submission" date="2020-08" db="EMBL/GenBank/DDBJ databases">
        <title>Genome sequence of Thermomonas brevis KACC 16975T.</title>
        <authorList>
            <person name="Hyun D.-W."/>
            <person name="Bae J.-W."/>
        </authorList>
    </citation>
    <scope>NUCLEOTIDE SEQUENCE [LARGE SCALE GENOMIC DNA]</scope>
    <source>
        <strain evidence="8 9">KACC 16975</strain>
    </source>
</reference>
<organism evidence="8 9">
    <name type="scientific">Thermomonas brevis</name>
    <dbReference type="NCBI Taxonomy" id="215691"/>
    <lineage>
        <taxon>Bacteria</taxon>
        <taxon>Pseudomonadati</taxon>
        <taxon>Pseudomonadota</taxon>
        <taxon>Gammaproteobacteria</taxon>
        <taxon>Lysobacterales</taxon>
        <taxon>Lysobacteraceae</taxon>
        <taxon>Thermomonas</taxon>
    </lineage>
</organism>
<dbReference type="CDD" id="cd00610">
    <property type="entry name" value="OAT_like"/>
    <property type="match status" value="1"/>
</dbReference>
<dbReference type="InterPro" id="IPR005814">
    <property type="entry name" value="Aminotrans_3"/>
</dbReference>
<evidence type="ECO:0000313" key="9">
    <source>
        <dbReference type="Proteomes" id="UP000515977"/>
    </source>
</evidence>
<dbReference type="PANTHER" id="PTHR11986">
    <property type="entry name" value="AMINOTRANSFERASE CLASS III"/>
    <property type="match status" value="1"/>
</dbReference>
<dbReference type="EMBL" id="CP060711">
    <property type="protein sequence ID" value="QNN45207.1"/>
    <property type="molecule type" value="Genomic_DNA"/>
</dbReference>
<keyword evidence="9" id="KW-1185">Reference proteome</keyword>
<dbReference type="GO" id="GO:0042802">
    <property type="term" value="F:identical protein binding"/>
    <property type="evidence" value="ECO:0007669"/>
    <property type="project" value="TreeGrafter"/>
</dbReference>
<evidence type="ECO:0000256" key="2">
    <source>
        <dbReference type="ARBA" id="ARBA00008954"/>
    </source>
</evidence>
<dbReference type="KEGG" id="tbv:H9L17_08075"/>
<comment type="similarity">
    <text evidence="2 6">Belongs to the class-III pyridoxal-phosphate-dependent aminotransferase family.</text>
</comment>
<dbReference type="Pfam" id="PF00202">
    <property type="entry name" value="Aminotran_3"/>
    <property type="match status" value="1"/>
</dbReference>
<dbReference type="InterPro" id="IPR049704">
    <property type="entry name" value="Aminotrans_3_PPA_site"/>
</dbReference>
<proteinExistence type="inferred from homology"/>
<evidence type="ECO:0000256" key="5">
    <source>
        <dbReference type="ARBA" id="ARBA00022898"/>
    </source>
</evidence>
<dbReference type="PROSITE" id="PS00600">
    <property type="entry name" value="AA_TRANSFER_CLASS_3"/>
    <property type="match status" value="1"/>
</dbReference>
<dbReference type="GO" id="GO:0030170">
    <property type="term" value="F:pyridoxal phosphate binding"/>
    <property type="evidence" value="ECO:0007669"/>
    <property type="project" value="InterPro"/>
</dbReference>
<evidence type="ECO:0000256" key="1">
    <source>
        <dbReference type="ARBA" id="ARBA00001933"/>
    </source>
</evidence>
<evidence type="ECO:0000313" key="8">
    <source>
        <dbReference type="EMBL" id="QNN45207.1"/>
    </source>
</evidence>
<dbReference type="GO" id="GO:0034386">
    <property type="term" value="F:4-aminobutyrate:2-oxoglutarate transaminase activity"/>
    <property type="evidence" value="ECO:0007669"/>
    <property type="project" value="UniProtKB-EC"/>
</dbReference>
<dbReference type="FunFam" id="3.40.640.10:FF:000013">
    <property type="entry name" value="4-aminobutyrate aminotransferase"/>
    <property type="match status" value="1"/>
</dbReference>
<dbReference type="AlphaFoldDB" id="A0A7G9QPD2"/>
<name>A0A7G9QPD2_9GAMM</name>
<dbReference type="InterPro" id="IPR015422">
    <property type="entry name" value="PyrdxlP-dep_Trfase_small"/>
</dbReference>
<evidence type="ECO:0000256" key="3">
    <source>
        <dbReference type="ARBA" id="ARBA00022576"/>
    </source>
</evidence>
<evidence type="ECO:0000256" key="7">
    <source>
        <dbReference type="SAM" id="MobiDB-lite"/>
    </source>
</evidence>
<evidence type="ECO:0000256" key="4">
    <source>
        <dbReference type="ARBA" id="ARBA00022679"/>
    </source>
</evidence>